<comment type="caution">
    <text evidence="1">The sequence shown here is derived from an EMBL/GenBank/DDBJ whole genome shotgun (WGS) entry which is preliminary data.</text>
</comment>
<accession>A0A1F6AGE8</accession>
<dbReference type="STRING" id="1798392.A3A79_00905"/>
<reference evidence="1 2" key="1">
    <citation type="journal article" date="2016" name="Nat. Commun.">
        <title>Thousands of microbial genomes shed light on interconnected biogeochemical processes in an aquifer system.</title>
        <authorList>
            <person name="Anantharaman K."/>
            <person name="Brown C.T."/>
            <person name="Hug L.A."/>
            <person name="Sharon I."/>
            <person name="Castelle C.J."/>
            <person name="Probst A.J."/>
            <person name="Thomas B.C."/>
            <person name="Singh A."/>
            <person name="Wilkins M.J."/>
            <person name="Karaoz U."/>
            <person name="Brodie E.L."/>
            <person name="Williams K.H."/>
            <person name="Hubbard S.S."/>
            <person name="Banfield J.F."/>
        </authorList>
    </citation>
    <scope>NUCLEOTIDE SEQUENCE [LARGE SCALE GENOMIC DNA]</scope>
</reference>
<dbReference type="EMBL" id="MFJV01000001">
    <property type="protein sequence ID" value="OGG23751.1"/>
    <property type="molecule type" value="Genomic_DNA"/>
</dbReference>
<name>A0A1F6AGE8_9BACT</name>
<evidence type="ECO:0000313" key="1">
    <source>
        <dbReference type="EMBL" id="OGG23751.1"/>
    </source>
</evidence>
<sequence>MSQSSFIKASHSFSEGLSRIPQDNLPADLVNEANRILDAMRRDPGRITFGIPKGEQFLPHESNLAFGLSSLWQEQWNRQNPEKALWIDMYMTAEEESPNLHKSFDYEEERDRFIALQMAKLLRDQKQRIPEEIKAFLGIRRRGSKEEE</sequence>
<dbReference type="AlphaFoldDB" id="A0A1F6AGE8"/>
<evidence type="ECO:0000313" key="2">
    <source>
        <dbReference type="Proteomes" id="UP000178759"/>
    </source>
</evidence>
<proteinExistence type="predicted"/>
<organism evidence="1 2">
    <name type="scientific">Candidatus Gottesmanbacteria bacterium RIFCSPLOWO2_01_FULL_43_11b</name>
    <dbReference type="NCBI Taxonomy" id="1798392"/>
    <lineage>
        <taxon>Bacteria</taxon>
        <taxon>Candidatus Gottesmaniibacteriota</taxon>
    </lineage>
</organism>
<gene>
    <name evidence="1" type="ORF">A3A79_00905</name>
</gene>
<protein>
    <submittedName>
        <fullName evidence="1">Uncharacterized protein</fullName>
    </submittedName>
</protein>
<dbReference type="Proteomes" id="UP000178759">
    <property type="component" value="Unassembled WGS sequence"/>
</dbReference>